<dbReference type="AlphaFoldDB" id="A0AA44QF28"/>
<dbReference type="EMBL" id="MVCE01000015">
    <property type="protein sequence ID" value="PGF31243.1"/>
    <property type="molecule type" value="Genomic_DNA"/>
</dbReference>
<name>A0AA44QF28_CUTAC</name>
<reference evidence="1 2" key="1">
    <citation type="submission" date="2017-02" db="EMBL/GenBank/DDBJ databases">
        <title>Prevalence of linear plasmids in Cutibacterium acnes isolates obtained from cancerous prostatic tissue.</title>
        <authorList>
            <person name="Davidsson S."/>
            <person name="Bruggemann H."/>
        </authorList>
    </citation>
    <scope>NUCLEOTIDE SEQUENCE [LARGE SCALE GENOMIC DNA]</scope>
    <source>
        <strain evidence="1 2">11-78</strain>
        <plasmid evidence="1 2">p11_78</plasmid>
    </source>
</reference>
<proteinExistence type="predicted"/>
<keyword evidence="1" id="KW-0614">Plasmid</keyword>
<comment type="caution">
    <text evidence="1">The sequence shown here is derived from an EMBL/GenBank/DDBJ whole genome shotgun (WGS) entry which is preliminary data.</text>
</comment>
<organism evidence="1 2">
    <name type="scientific">Cutibacterium acnes</name>
    <name type="common">Propionibacterium acnes</name>
    <dbReference type="NCBI Taxonomy" id="1747"/>
    <lineage>
        <taxon>Bacteria</taxon>
        <taxon>Bacillati</taxon>
        <taxon>Actinomycetota</taxon>
        <taxon>Actinomycetes</taxon>
        <taxon>Propionibacteriales</taxon>
        <taxon>Propionibacteriaceae</taxon>
        <taxon>Cutibacterium</taxon>
    </lineage>
</organism>
<dbReference type="RefSeq" id="WP_098827390.1">
    <property type="nucleotide sequence ID" value="NZ_CM008362.1"/>
</dbReference>
<protein>
    <submittedName>
        <fullName evidence="1">Uncharacterized protein</fullName>
    </submittedName>
</protein>
<accession>A0AA44QF28</accession>
<geneLocation type="plasmid" evidence="1 2">
    <name>p11_78</name>
</geneLocation>
<dbReference type="Proteomes" id="UP000226191">
    <property type="component" value="Plasmid p11_78"/>
</dbReference>
<evidence type="ECO:0000313" key="1">
    <source>
        <dbReference type="EMBL" id="PGF31243.1"/>
    </source>
</evidence>
<gene>
    <name evidence="1" type="ORF">B1B09_12860</name>
</gene>
<evidence type="ECO:0000313" key="2">
    <source>
        <dbReference type="Proteomes" id="UP000226191"/>
    </source>
</evidence>
<sequence>MKYTAHVNMVTKPYIGLPTTRTPYTLVDADWATTWMIDETYEAHYHGTSVEISIYGEGPNCSVLTNRIYTDQPTDVTAALTNYGFTIDTTNTSKTILTLTRTATISHLLAILDGLPQAEGTHWLNTQPDLHHITLDDSTTGWATNRTDDTDTGVCYDTSTHNWQIC</sequence>